<dbReference type="CDD" id="cd00201">
    <property type="entry name" value="WW"/>
    <property type="match status" value="2"/>
</dbReference>
<dbReference type="SMART" id="SM00456">
    <property type="entry name" value="WW"/>
    <property type="match status" value="2"/>
</dbReference>
<sequence length="282" mass="31903">MEKLTKKFKIFTKQKDSKQGHTKGTYKKNVPVKNNNDNVVKRASQFGARDVYQNRSSVSSDSCQYGNEANQFQSNASLASTSSYNSDRRSIAYQHQRSNSQNSSHFLEDRLPGGWDVAFTDDGQKYFVDHNTNTTHWNLPLESECLPPGWEKVTSSQHGSYYVNHQNGKAQQHPPVYFANSASAGLGGMSHHRDAAGNGSSNGRKFSVSSLPMTEPDEKFTEWMERRIETENPTLYTPIPEFLSVYAKTTDPGALALLNWNHFDEVELESRTGLIFEYVHKF</sequence>
<dbReference type="Gene3D" id="2.20.70.10">
    <property type="match status" value="2"/>
</dbReference>
<keyword evidence="4" id="KW-1185">Reference proteome</keyword>
<name>A0ABN7RKX3_OIKDI</name>
<feature type="compositionally biased region" description="Low complexity" evidence="1">
    <location>
        <begin position="27"/>
        <end position="36"/>
    </location>
</feature>
<protein>
    <submittedName>
        <fullName evidence="3">Oidioi.mRNA.OKI2018_I69.PAR.g8745.t1.cds</fullName>
    </submittedName>
</protein>
<evidence type="ECO:0000256" key="1">
    <source>
        <dbReference type="SAM" id="MobiDB-lite"/>
    </source>
</evidence>
<evidence type="ECO:0000313" key="4">
    <source>
        <dbReference type="Proteomes" id="UP001158576"/>
    </source>
</evidence>
<feature type="region of interest" description="Disordered" evidence="1">
    <location>
        <begin position="12"/>
        <end position="36"/>
    </location>
</feature>
<evidence type="ECO:0000259" key="2">
    <source>
        <dbReference type="PROSITE" id="PS50020"/>
    </source>
</evidence>
<dbReference type="Proteomes" id="UP001158576">
    <property type="component" value="Chromosome PAR"/>
</dbReference>
<dbReference type="InterPro" id="IPR030030">
    <property type="entry name" value="Sav"/>
</dbReference>
<feature type="domain" description="WW" evidence="2">
    <location>
        <begin position="109"/>
        <end position="142"/>
    </location>
</feature>
<accession>A0ABN7RKX3</accession>
<evidence type="ECO:0000313" key="3">
    <source>
        <dbReference type="EMBL" id="CAG5077531.1"/>
    </source>
</evidence>
<dbReference type="InterPro" id="IPR001202">
    <property type="entry name" value="WW_dom"/>
</dbReference>
<dbReference type="SUPFAM" id="SSF51045">
    <property type="entry name" value="WW domain"/>
    <property type="match status" value="2"/>
</dbReference>
<dbReference type="Pfam" id="PF00397">
    <property type="entry name" value="WW"/>
    <property type="match status" value="1"/>
</dbReference>
<feature type="domain" description="WW" evidence="2">
    <location>
        <begin position="144"/>
        <end position="177"/>
    </location>
</feature>
<dbReference type="PANTHER" id="PTHR47522">
    <property type="entry name" value="SALVADOR FAMILY WW DOMAIN-CONTAINING PROTEIN 1"/>
    <property type="match status" value="1"/>
</dbReference>
<dbReference type="InterPro" id="IPR036020">
    <property type="entry name" value="WW_dom_sf"/>
</dbReference>
<dbReference type="EMBL" id="OU015568">
    <property type="protein sequence ID" value="CAG5077531.1"/>
    <property type="molecule type" value="Genomic_DNA"/>
</dbReference>
<reference evidence="3 4" key="1">
    <citation type="submission" date="2021-04" db="EMBL/GenBank/DDBJ databases">
        <authorList>
            <person name="Bliznina A."/>
        </authorList>
    </citation>
    <scope>NUCLEOTIDE SEQUENCE [LARGE SCALE GENOMIC DNA]</scope>
</reference>
<proteinExistence type="predicted"/>
<organism evidence="3 4">
    <name type="scientific">Oikopleura dioica</name>
    <name type="common">Tunicate</name>
    <dbReference type="NCBI Taxonomy" id="34765"/>
    <lineage>
        <taxon>Eukaryota</taxon>
        <taxon>Metazoa</taxon>
        <taxon>Chordata</taxon>
        <taxon>Tunicata</taxon>
        <taxon>Appendicularia</taxon>
        <taxon>Copelata</taxon>
        <taxon>Oikopleuridae</taxon>
        <taxon>Oikopleura</taxon>
    </lineage>
</organism>
<dbReference type="PROSITE" id="PS50020">
    <property type="entry name" value="WW_DOMAIN_2"/>
    <property type="match status" value="2"/>
</dbReference>
<dbReference type="PANTHER" id="PTHR47522:SF2">
    <property type="entry name" value="PROTEIN SALVADOR HOMOLOG 1"/>
    <property type="match status" value="1"/>
</dbReference>
<gene>
    <name evidence="3" type="ORF">OKIOD_LOCUS303</name>
</gene>